<keyword evidence="1" id="KW-0732">Signal</keyword>
<name>A0A4S2M0R2_OPIFE</name>
<protein>
    <submittedName>
        <fullName evidence="2">Uncharacterized protein</fullName>
    </submittedName>
</protein>
<dbReference type="Proteomes" id="UP000308267">
    <property type="component" value="Unassembled WGS sequence"/>
</dbReference>
<proteinExistence type="predicted"/>
<dbReference type="AlphaFoldDB" id="A0A4S2M0R2"/>
<evidence type="ECO:0000313" key="2">
    <source>
        <dbReference type="EMBL" id="TGZ67799.1"/>
    </source>
</evidence>
<organism evidence="2 3">
    <name type="scientific">Opisthorchis felineus</name>
    <dbReference type="NCBI Taxonomy" id="147828"/>
    <lineage>
        <taxon>Eukaryota</taxon>
        <taxon>Metazoa</taxon>
        <taxon>Spiralia</taxon>
        <taxon>Lophotrochozoa</taxon>
        <taxon>Platyhelminthes</taxon>
        <taxon>Trematoda</taxon>
        <taxon>Digenea</taxon>
        <taxon>Opisthorchiida</taxon>
        <taxon>Opisthorchiata</taxon>
        <taxon>Opisthorchiidae</taxon>
        <taxon>Opisthorchis</taxon>
    </lineage>
</organism>
<dbReference type="EMBL" id="SJOL01006400">
    <property type="protein sequence ID" value="TGZ67799.1"/>
    <property type="molecule type" value="Genomic_DNA"/>
</dbReference>
<gene>
    <name evidence="2" type="ORF">CRM22_004605</name>
</gene>
<feature type="signal peptide" evidence="1">
    <location>
        <begin position="1"/>
        <end position="27"/>
    </location>
</feature>
<sequence length="79" mass="9278">MLMQRQNLVLYGVLFMLLVLKSELACSAHISNGGYPRHPAAYRHRSQPSAWRKIQIERENSQNPDIEDLKRSYFDPIMF</sequence>
<feature type="chain" id="PRO_5020267354" evidence="1">
    <location>
        <begin position="28"/>
        <end position="79"/>
    </location>
</feature>
<keyword evidence="3" id="KW-1185">Reference proteome</keyword>
<accession>A0A4S2M0R2</accession>
<evidence type="ECO:0000313" key="3">
    <source>
        <dbReference type="Proteomes" id="UP000308267"/>
    </source>
</evidence>
<reference evidence="2 3" key="1">
    <citation type="journal article" date="2019" name="BMC Genomics">
        <title>New insights from Opisthorchis felineus genome: update on genomics of the epidemiologically important liver flukes.</title>
        <authorList>
            <person name="Ershov N.I."/>
            <person name="Mordvinov V.A."/>
            <person name="Prokhortchouk E.B."/>
            <person name="Pakharukova M.Y."/>
            <person name="Gunbin K.V."/>
            <person name="Ustyantsev K."/>
            <person name="Genaev M.A."/>
            <person name="Blinov A.G."/>
            <person name="Mazur A."/>
            <person name="Boulygina E."/>
            <person name="Tsygankova S."/>
            <person name="Khrameeva E."/>
            <person name="Chekanov N."/>
            <person name="Fan G."/>
            <person name="Xiao A."/>
            <person name="Zhang H."/>
            <person name="Xu X."/>
            <person name="Yang H."/>
            <person name="Solovyev V."/>
            <person name="Lee S.M."/>
            <person name="Liu X."/>
            <person name="Afonnikov D.A."/>
            <person name="Skryabin K.G."/>
        </authorList>
    </citation>
    <scope>NUCLEOTIDE SEQUENCE [LARGE SCALE GENOMIC DNA]</scope>
    <source>
        <strain evidence="2">AK-0245</strain>
        <tissue evidence="2">Whole organism</tissue>
    </source>
</reference>
<evidence type="ECO:0000256" key="1">
    <source>
        <dbReference type="SAM" id="SignalP"/>
    </source>
</evidence>
<comment type="caution">
    <text evidence="2">The sequence shown here is derived from an EMBL/GenBank/DDBJ whole genome shotgun (WGS) entry which is preliminary data.</text>
</comment>